<reference evidence="2 3" key="1">
    <citation type="submission" date="2016-10" db="EMBL/GenBank/DDBJ databases">
        <authorList>
            <person name="de Groot N.N."/>
        </authorList>
    </citation>
    <scope>NUCLEOTIDE SEQUENCE [LARGE SCALE GENOMIC DNA]</scope>
    <source>
        <strain evidence="2 3">DSM 27842</strain>
    </source>
</reference>
<evidence type="ECO:0000313" key="2">
    <source>
        <dbReference type="EMBL" id="SEP22016.1"/>
    </source>
</evidence>
<accession>A0A1H8W2Z9</accession>
<dbReference type="InterPro" id="IPR027417">
    <property type="entry name" value="P-loop_NTPase"/>
</dbReference>
<evidence type="ECO:0000313" key="3">
    <source>
        <dbReference type="Proteomes" id="UP000198893"/>
    </source>
</evidence>
<evidence type="ECO:0008006" key="4">
    <source>
        <dbReference type="Google" id="ProtNLM"/>
    </source>
</evidence>
<gene>
    <name evidence="2" type="ORF">SAMN04490248_14111</name>
</gene>
<protein>
    <recommendedName>
        <fullName evidence="4">Sulfotransferase domain-containing protein</fullName>
    </recommendedName>
</protein>
<name>A0A1H8W2Z9_9RHOB</name>
<dbReference type="EMBL" id="FODS01000041">
    <property type="protein sequence ID" value="SEP22016.1"/>
    <property type="molecule type" value="Genomic_DNA"/>
</dbReference>
<dbReference type="AlphaFoldDB" id="A0A1H8W2Z9"/>
<feature type="region of interest" description="Disordered" evidence="1">
    <location>
        <begin position="1"/>
        <end position="20"/>
    </location>
</feature>
<organism evidence="2 3">
    <name type="scientific">Salinihabitans flavidus</name>
    <dbReference type="NCBI Taxonomy" id="569882"/>
    <lineage>
        <taxon>Bacteria</taxon>
        <taxon>Pseudomonadati</taxon>
        <taxon>Pseudomonadota</taxon>
        <taxon>Alphaproteobacteria</taxon>
        <taxon>Rhodobacterales</taxon>
        <taxon>Roseobacteraceae</taxon>
        <taxon>Salinihabitans</taxon>
    </lineage>
</organism>
<proteinExistence type="predicted"/>
<sequence>MTGEWNSPWAVRAEEPKPGPASIDIEKAIRLTAIFAKMEASLEKSVESVFEGIALRIEYEELASDPVETIELIFGYLGLVAPETIALRYRKATSDRLSDDICNYAEFEAAVEAAGYSHFLEP</sequence>
<dbReference type="Proteomes" id="UP000198893">
    <property type="component" value="Unassembled WGS sequence"/>
</dbReference>
<evidence type="ECO:0000256" key="1">
    <source>
        <dbReference type="SAM" id="MobiDB-lite"/>
    </source>
</evidence>
<keyword evidence="3" id="KW-1185">Reference proteome</keyword>
<dbReference type="Gene3D" id="3.40.50.300">
    <property type="entry name" value="P-loop containing nucleotide triphosphate hydrolases"/>
    <property type="match status" value="1"/>
</dbReference>